<dbReference type="PANTHER" id="PTHR40031:SF1">
    <property type="entry name" value="MEMBRANE-BOUND METAL-DEPENDENT HYDROLASE"/>
    <property type="match status" value="1"/>
</dbReference>
<keyword evidence="1" id="KW-0472">Membrane</keyword>
<dbReference type="PANTHER" id="PTHR40031">
    <property type="entry name" value="HYPOTHETICAL MEMBRANE SPANNING PROTEIN"/>
    <property type="match status" value="1"/>
</dbReference>
<comment type="caution">
    <text evidence="2">The sequence shown here is derived from an EMBL/GenBank/DDBJ whole genome shotgun (WGS) entry which is preliminary data.</text>
</comment>
<sequence length="350" mass="40006">MREREKEKGNRESAVAGGYAYSKKRLGGIVMDTGSHLLLGVTLGGLAHLSPGVASDPVLAQAVMAATVIGSNAPDFDTVVRVKGQTTYIRYHRGVTHSIPALFLWPAVISLLVSAGYGLWGHLWLLYGWALAAVILHVFLDMLNTYGVQCLRPLSQRWVHLDILAIFEPFLFVLHAGGLVWWIFFHGEPGTIFAIVYLASFGYIAVRACQHQLLIRRVKGRFGLDGVYHVIPSFHPFFWRFVVETDRHFYTGKVEYQHIYVEEVYLKEQRNEIIRATMGVDGVRAFLGFAQRVHVTWKEIHDGYEVTWSDVRFWYDRKLPFGVDVRLDRELNVVSLKMGWRKKMWNPPFV</sequence>
<feature type="transmembrane region" description="Helical" evidence="1">
    <location>
        <begin position="190"/>
        <end position="209"/>
    </location>
</feature>
<name>M8DI71_9BACL</name>
<accession>M8DI71</accession>
<dbReference type="Proteomes" id="UP000012081">
    <property type="component" value="Unassembled WGS sequence"/>
</dbReference>
<evidence type="ECO:0000256" key="1">
    <source>
        <dbReference type="SAM" id="Phobius"/>
    </source>
</evidence>
<gene>
    <name evidence="2" type="ORF">I532_10857</name>
</gene>
<evidence type="ECO:0000313" key="3">
    <source>
        <dbReference type="Proteomes" id="UP000012081"/>
    </source>
</evidence>
<feature type="transmembrane region" description="Helical" evidence="1">
    <location>
        <begin position="126"/>
        <end position="146"/>
    </location>
</feature>
<dbReference type="STRING" id="1300222.I532_10857"/>
<keyword evidence="1" id="KW-0812">Transmembrane</keyword>
<dbReference type="InterPro" id="IPR007404">
    <property type="entry name" value="YdjM-like"/>
</dbReference>
<reference evidence="2 3" key="1">
    <citation type="submission" date="2013-03" db="EMBL/GenBank/DDBJ databases">
        <title>Assembly of a new bacterial strain Brevibacillus borstelensis AK1.</title>
        <authorList>
            <person name="Rajan I."/>
            <person name="PoliReddy D."/>
            <person name="Sugumar T."/>
            <person name="Rathinam K."/>
            <person name="Alqarawi S."/>
            <person name="Khalil A.B."/>
            <person name="Sivakumar N."/>
        </authorList>
    </citation>
    <scope>NUCLEOTIDE SEQUENCE [LARGE SCALE GENOMIC DNA]</scope>
    <source>
        <strain evidence="2 3">AK1</strain>
    </source>
</reference>
<dbReference type="AlphaFoldDB" id="M8DI71"/>
<dbReference type="PATRIC" id="fig|1300222.3.peg.2257"/>
<protein>
    <submittedName>
        <fullName evidence="2">Membrane-bound metal-dependent hydrolase</fullName>
    </submittedName>
</protein>
<feature type="transmembrane region" description="Helical" evidence="1">
    <location>
        <begin position="158"/>
        <end position="184"/>
    </location>
</feature>
<proteinExistence type="predicted"/>
<organism evidence="2 3">
    <name type="scientific">Brevibacillus borstelensis AK1</name>
    <dbReference type="NCBI Taxonomy" id="1300222"/>
    <lineage>
        <taxon>Bacteria</taxon>
        <taxon>Bacillati</taxon>
        <taxon>Bacillota</taxon>
        <taxon>Bacilli</taxon>
        <taxon>Bacillales</taxon>
        <taxon>Paenibacillaceae</taxon>
        <taxon>Brevibacillus</taxon>
    </lineage>
</organism>
<dbReference type="InterPro" id="IPR053170">
    <property type="entry name" value="Transcription_regulator"/>
</dbReference>
<dbReference type="GO" id="GO:0016787">
    <property type="term" value="F:hydrolase activity"/>
    <property type="evidence" value="ECO:0007669"/>
    <property type="project" value="UniProtKB-KW"/>
</dbReference>
<dbReference type="Pfam" id="PF04307">
    <property type="entry name" value="YdjM"/>
    <property type="match status" value="1"/>
</dbReference>
<keyword evidence="1" id="KW-1133">Transmembrane helix</keyword>
<feature type="transmembrane region" description="Helical" evidence="1">
    <location>
        <begin position="99"/>
        <end position="120"/>
    </location>
</feature>
<keyword evidence="3" id="KW-1185">Reference proteome</keyword>
<dbReference type="EMBL" id="APBN01000003">
    <property type="protein sequence ID" value="EMT53273.1"/>
    <property type="molecule type" value="Genomic_DNA"/>
</dbReference>
<evidence type="ECO:0000313" key="2">
    <source>
        <dbReference type="EMBL" id="EMT53273.1"/>
    </source>
</evidence>
<keyword evidence="2" id="KW-0378">Hydrolase</keyword>